<accession>A0A2S2BW55</accession>
<organism evidence="1 2">
    <name type="scientific">Rhodococcus oxybenzonivorans</name>
    <dbReference type="NCBI Taxonomy" id="1990687"/>
    <lineage>
        <taxon>Bacteria</taxon>
        <taxon>Bacillati</taxon>
        <taxon>Actinomycetota</taxon>
        <taxon>Actinomycetes</taxon>
        <taxon>Mycobacteriales</taxon>
        <taxon>Nocardiaceae</taxon>
        <taxon>Rhodococcus</taxon>
    </lineage>
</organism>
<sequence length="64" mass="7232">MTVNTYPTAETIRLGVRGHECRYCGQTVSADGNRFRHTATGQYRCEPAKRASYEKSLSDSFIRS</sequence>
<dbReference type="EMBL" id="CP021354">
    <property type="protein sequence ID" value="AWK72861.1"/>
    <property type="molecule type" value="Genomic_DNA"/>
</dbReference>
<dbReference type="OrthoDB" id="4466605at2"/>
<evidence type="ECO:0000313" key="1">
    <source>
        <dbReference type="EMBL" id="AWK72861.1"/>
    </source>
</evidence>
<reference evidence="1 2" key="1">
    <citation type="submission" date="2017-05" db="EMBL/GenBank/DDBJ databases">
        <title>Isolation of Rhodococcus sp. S2-17 biodegrading of BP-3.</title>
        <authorList>
            <person name="Lee Y."/>
            <person name="Kim K.H."/>
            <person name="Chun B.H."/>
            <person name="Jung H.S."/>
            <person name="Jeon C.O."/>
        </authorList>
    </citation>
    <scope>NUCLEOTIDE SEQUENCE [LARGE SCALE GENOMIC DNA]</scope>
    <source>
        <strain evidence="1 2">S2-17</strain>
    </source>
</reference>
<evidence type="ECO:0000313" key="2">
    <source>
        <dbReference type="Proteomes" id="UP000245711"/>
    </source>
</evidence>
<keyword evidence="2" id="KW-1185">Reference proteome</keyword>
<dbReference type="Proteomes" id="UP000245711">
    <property type="component" value="Chromosome"/>
</dbReference>
<proteinExistence type="predicted"/>
<dbReference type="KEGG" id="roz:CBI38_16160"/>
<name>A0A2S2BW55_9NOCA</name>
<dbReference type="AlphaFoldDB" id="A0A2S2BW55"/>
<gene>
    <name evidence="1" type="ORF">CBI38_16160</name>
</gene>
<protein>
    <submittedName>
        <fullName evidence="1">Uncharacterized protein</fullName>
    </submittedName>
</protein>